<dbReference type="Pfam" id="PF13193">
    <property type="entry name" value="AMP-binding_C"/>
    <property type="match status" value="1"/>
</dbReference>
<keyword evidence="2" id="KW-0436">Ligase</keyword>
<dbReference type="AlphaFoldDB" id="A0A8H7VUE9"/>
<dbReference type="InterPro" id="IPR042099">
    <property type="entry name" value="ANL_N_sf"/>
</dbReference>
<dbReference type="OrthoDB" id="10253115at2759"/>
<evidence type="ECO:0000259" key="5">
    <source>
        <dbReference type="Pfam" id="PF00501"/>
    </source>
</evidence>
<dbReference type="PROSITE" id="PS00455">
    <property type="entry name" value="AMP_BINDING"/>
    <property type="match status" value="1"/>
</dbReference>
<reference evidence="7 8" key="1">
    <citation type="submission" date="2020-12" db="EMBL/GenBank/DDBJ databases">
        <title>Metabolic potential, ecology and presence of endohyphal bacteria is reflected in genomic diversity of Mucoromycotina.</title>
        <authorList>
            <person name="Muszewska A."/>
            <person name="Okrasinska A."/>
            <person name="Steczkiewicz K."/>
            <person name="Drgas O."/>
            <person name="Orlowska M."/>
            <person name="Perlinska-Lenart U."/>
            <person name="Aleksandrzak-Piekarczyk T."/>
            <person name="Szatraj K."/>
            <person name="Zielenkiewicz U."/>
            <person name="Pilsyk S."/>
            <person name="Malc E."/>
            <person name="Mieczkowski P."/>
            <person name="Kruszewska J.S."/>
            <person name="Biernat P."/>
            <person name="Pawlowska J."/>
        </authorList>
    </citation>
    <scope>NUCLEOTIDE SEQUENCE [LARGE SCALE GENOMIC DNA]</scope>
    <source>
        <strain evidence="7 8">CBS 142.35</strain>
    </source>
</reference>
<evidence type="ECO:0000256" key="1">
    <source>
        <dbReference type="ARBA" id="ARBA00006432"/>
    </source>
</evidence>
<evidence type="ECO:0000256" key="4">
    <source>
        <dbReference type="ARBA" id="ARBA00023098"/>
    </source>
</evidence>
<evidence type="ECO:0000313" key="7">
    <source>
        <dbReference type="EMBL" id="KAG2227469.1"/>
    </source>
</evidence>
<dbReference type="EMBL" id="JAEPRB010000007">
    <property type="protein sequence ID" value="KAG2227469.1"/>
    <property type="molecule type" value="Genomic_DNA"/>
</dbReference>
<name>A0A8H7VUE9_9FUNG</name>
<evidence type="ECO:0000259" key="6">
    <source>
        <dbReference type="Pfam" id="PF13193"/>
    </source>
</evidence>
<comment type="caution">
    <text evidence="7">The sequence shown here is derived from an EMBL/GenBank/DDBJ whole genome shotgun (WGS) entry which is preliminary data.</text>
</comment>
<keyword evidence="4" id="KW-0443">Lipid metabolism</keyword>
<sequence length="547" mass="60880">MSTSTVVKGRVQTIANHLSPQNNTPDHEKYRIQRKPGQVPHVTPLDPIRFLLRSAMVYRNKTAVIHGDRSFDYETLADRTLRLANLLKTDFNVQPGDRVGILCQNVPAFLESLYAIPSIAAVMVPLNTRLAQPEIEYVVKHSGVSVLIVQDELFSRVSSVVKERVKIIRVADHQNHGDPPCPYEQLLQNTTTVLKWNDLPLTTDENALISINYTSGSTGRPKGVQVSYRGCYMMAMGMCIQAHLTPETVYLWTLPMFHCNGWNFPWALVAAGATQVMLNKIDYTHIWKLIKELRVTHYCGAPTVHNEVCHHKDAAKLDYTLLAFSGGAPLASKIIRGLNDLNIHLTQVYGLTETYGPCVLTYDKGSLSQHPEDQHLGLVARQGYNIITQDEVRVLDQKTATDVVANGTQIGEICLSGNVTMMGYYNDPEETKKCFRAGVFWTGDLAVRHPDGVIEIVDRSKDVIVSGGENISSIEVENTIVAMEEVSECAIIAGPDEKWGERPFAFVVVREGRTTTADAVLDHCRKNLAGYKCPAKVIFIKSIPKTR</sequence>
<dbReference type="InterPro" id="IPR000873">
    <property type="entry name" value="AMP-dep_synth/lig_dom"/>
</dbReference>
<proteinExistence type="inferred from homology"/>
<dbReference type="Gene3D" id="3.40.50.12780">
    <property type="entry name" value="N-terminal domain of ligase-like"/>
    <property type="match status" value="1"/>
</dbReference>
<dbReference type="InterPro" id="IPR025110">
    <property type="entry name" value="AMP-bd_C"/>
</dbReference>
<evidence type="ECO:0000313" key="8">
    <source>
        <dbReference type="Proteomes" id="UP000646827"/>
    </source>
</evidence>
<dbReference type="Gene3D" id="3.30.300.30">
    <property type="match status" value="1"/>
</dbReference>
<feature type="domain" description="AMP-dependent synthetase/ligase" evidence="5">
    <location>
        <begin position="53"/>
        <end position="425"/>
    </location>
</feature>
<dbReference type="PANTHER" id="PTHR43859">
    <property type="entry name" value="ACYL-ACTIVATING ENZYME"/>
    <property type="match status" value="1"/>
</dbReference>
<evidence type="ECO:0000256" key="3">
    <source>
        <dbReference type="ARBA" id="ARBA00022832"/>
    </source>
</evidence>
<dbReference type="SUPFAM" id="SSF56801">
    <property type="entry name" value="Acetyl-CoA synthetase-like"/>
    <property type="match status" value="1"/>
</dbReference>
<dbReference type="InterPro" id="IPR045851">
    <property type="entry name" value="AMP-bd_C_sf"/>
</dbReference>
<dbReference type="GO" id="GO:0006631">
    <property type="term" value="P:fatty acid metabolic process"/>
    <property type="evidence" value="ECO:0007669"/>
    <property type="project" value="UniProtKB-KW"/>
</dbReference>
<feature type="domain" description="AMP-binding enzyme C-terminal" evidence="6">
    <location>
        <begin position="475"/>
        <end position="547"/>
    </location>
</feature>
<dbReference type="Proteomes" id="UP000646827">
    <property type="component" value="Unassembled WGS sequence"/>
</dbReference>
<dbReference type="GO" id="GO:0016874">
    <property type="term" value="F:ligase activity"/>
    <property type="evidence" value="ECO:0007669"/>
    <property type="project" value="UniProtKB-KW"/>
</dbReference>
<organism evidence="7 8">
    <name type="scientific">Circinella minor</name>
    <dbReference type="NCBI Taxonomy" id="1195481"/>
    <lineage>
        <taxon>Eukaryota</taxon>
        <taxon>Fungi</taxon>
        <taxon>Fungi incertae sedis</taxon>
        <taxon>Mucoromycota</taxon>
        <taxon>Mucoromycotina</taxon>
        <taxon>Mucoromycetes</taxon>
        <taxon>Mucorales</taxon>
        <taxon>Lichtheimiaceae</taxon>
        <taxon>Circinella</taxon>
    </lineage>
</organism>
<keyword evidence="8" id="KW-1185">Reference proteome</keyword>
<gene>
    <name evidence="7" type="ORF">INT45_007494</name>
</gene>
<protein>
    <submittedName>
        <fullName evidence="7">Uncharacterized protein</fullName>
    </submittedName>
</protein>
<dbReference type="InterPro" id="IPR020845">
    <property type="entry name" value="AMP-binding_CS"/>
</dbReference>
<dbReference type="Pfam" id="PF00501">
    <property type="entry name" value="AMP-binding"/>
    <property type="match status" value="1"/>
</dbReference>
<keyword evidence="3" id="KW-0276">Fatty acid metabolism</keyword>
<accession>A0A8H7VUE9</accession>
<evidence type="ECO:0000256" key="2">
    <source>
        <dbReference type="ARBA" id="ARBA00022598"/>
    </source>
</evidence>
<comment type="similarity">
    <text evidence="1">Belongs to the ATP-dependent AMP-binding enzyme family.</text>
</comment>
<dbReference type="PANTHER" id="PTHR43859:SF4">
    <property type="entry name" value="BUTANOATE--COA LIGASE AAE1-RELATED"/>
    <property type="match status" value="1"/>
</dbReference>